<name>A0A1L9NPI6_ASPTC</name>
<protein>
    <submittedName>
        <fullName evidence="2">Uncharacterized protein</fullName>
    </submittedName>
</protein>
<dbReference type="AlphaFoldDB" id="A0A1L9NPI6"/>
<proteinExistence type="predicted"/>
<dbReference type="VEuPathDB" id="FungiDB:ASPTUDRAFT_26601"/>
<sequence>MHMFSWASRGNYLLEYLLTVNLRQPVPRDIVGTQPIRATYCPPSELITSKGGVPRGITLLYLKSGQFESRNACPEGYSHAPLQLAQRDRIDEAWTSYADDDVEVYCRHQMETTVQAPGRSTVEQRHGSVSGHPHGKIVDTEQHRSGWCRALDSQVKL</sequence>
<gene>
    <name evidence="2" type="ORF">ASPTUDRAFT_26601</name>
</gene>
<organism evidence="2 3">
    <name type="scientific">Aspergillus tubingensis (strain CBS 134.48)</name>
    <dbReference type="NCBI Taxonomy" id="767770"/>
    <lineage>
        <taxon>Eukaryota</taxon>
        <taxon>Fungi</taxon>
        <taxon>Dikarya</taxon>
        <taxon>Ascomycota</taxon>
        <taxon>Pezizomycotina</taxon>
        <taxon>Eurotiomycetes</taxon>
        <taxon>Eurotiomycetidae</taxon>
        <taxon>Eurotiales</taxon>
        <taxon>Aspergillaceae</taxon>
        <taxon>Aspergillus</taxon>
        <taxon>Aspergillus subgen. Circumdati</taxon>
    </lineage>
</organism>
<evidence type="ECO:0000256" key="1">
    <source>
        <dbReference type="SAM" id="MobiDB-lite"/>
    </source>
</evidence>
<feature type="region of interest" description="Disordered" evidence="1">
    <location>
        <begin position="115"/>
        <end position="138"/>
    </location>
</feature>
<dbReference type="EMBL" id="KV878176">
    <property type="protein sequence ID" value="OJI91133.1"/>
    <property type="molecule type" value="Genomic_DNA"/>
</dbReference>
<dbReference type="Proteomes" id="UP000184304">
    <property type="component" value="Unassembled WGS sequence"/>
</dbReference>
<evidence type="ECO:0000313" key="3">
    <source>
        <dbReference type="Proteomes" id="UP000184304"/>
    </source>
</evidence>
<evidence type="ECO:0000313" key="2">
    <source>
        <dbReference type="EMBL" id="OJI91133.1"/>
    </source>
</evidence>
<reference evidence="3" key="1">
    <citation type="journal article" date="2017" name="Genome Biol.">
        <title>Comparative genomics reveals high biological diversity and specific adaptations in the industrially and medically important fungal genus Aspergillus.</title>
        <authorList>
            <person name="de Vries R.P."/>
            <person name="Riley R."/>
            <person name="Wiebenga A."/>
            <person name="Aguilar-Osorio G."/>
            <person name="Amillis S."/>
            <person name="Uchima C.A."/>
            <person name="Anderluh G."/>
            <person name="Asadollahi M."/>
            <person name="Askin M."/>
            <person name="Barry K."/>
            <person name="Battaglia E."/>
            <person name="Bayram O."/>
            <person name="Benocci T."/>
            <person name="Braus-Stromeyer S.A."/>
            <person name="Caldana C."/>
            <person name="Canovas D."/>
            <person name="Cerqueira G.C."/>
            <person name="Chen F."/>
            <person name="Chen W."/>
            <person name="Choi C."/>
            <person name="Clum A."/>
            <person name="Dos Santos R.A."/>
            <person name="Damasio A.R."/>
            <person name="Diallinas G."/>
            <person name="Emri T."/>
            <person name="Fekete E."/>
            <person name="Flipphi M."/>
            <person name="Freyberg S."/>
            <person name="Gallo A."/>
            <person name="Gournas C."/>
            <person name="Habgood R."/>
            <person name="Hainaut M."/>
            <person name="Harispe M.L."/>
            <person name="Henrissat B."/>
            <person name="Hilden K.S."/>
            <person name="Hope R."/>
            <person name="Hossain A."/>
            <person name="Karabika E."/>
            <person name="Karaffa L."/>
            <person name="Karanyi Z."/>
            <person name="Krasevec N."/>
            <person name="Kuo A."/>
            <person name="Kusch H."/>
            <person name="LaButti K."/>
            <person name="Lagendijk E.L."/>
            <person name="Lapidus A."/>
            <person name="Levasseur A."/>
            <person name="Lindquist E."/>
            <person name="Lipzen A."/>
            <person name="Logrieco A.F."/>
            <person name="MacCabe A."/>
            <person name="Maekelae M.R."/>
            <person name="Malavazi I."/>
            <person name="Melin P."/>
            <person name="Meyer V."/>
            <person name="Mielnichuk N."/>
            <person name="Miskei M."/>
            <person name="Molnar A.P."/>
            <person name="Mule G."/>
            <person name="Ngan C.Y."/>
            <person name="Orejas M."/>
            <person name="Orosz E."/>
            <person name="Ouedraogo J.P."/>
            <person name="Overkamp K.M."/>
            <person name="Park H.-S."/>
            <person name="Perrone G."/>
            <person name="Piumi F."/>
            <person name="Punt P.J."/>
            <person name="Ram A.F."/>
            <person name="Ramon A."/>
            <person name="Rauscher S."/>
            <person name="Record E."/>
            <person name="Riano-Pachon D.M."/>
            <person name="Robert V."/>
            <person name="Roehrig J."/>
            <person name="Ruller R."/>
            <person name="Salamov A."/>
            <person name="Salih N.S."/>
            <person name="Samson R.A."/>
            <person name="Sandor E."/>
            <person name="Sanguinetti M."/>
            <person name="Schuetze T."/>
            <person name="Sepcic K."/>
            <person name="Shelest E."/>
            <person name="Sherlock G."/>
            <person name="Sophianopoulou V."/>
            <person name="Squina F.M."/>
            <person name="Sun H."/>
            <person name="Susca A."/>
            <person name="Todd R.B."/>
            <person name="Tsang A."/>
            <person name="Unkles S.E."/>
            <person name="van de Wiele N."/>
            <person name="van Rossen-Uffink D."/>
            <person name="Oliveira J.V."/>
            <person name="Vesth T.C."/>
            <person name="Visser J."/>
            <person name="Yu J.-H."/>
            <person name="Zhou M."/>
            <person name="Andersen M.R."/>
            <person name="Archer D.B."/>
            <person name="Baker S.E."/>
            <person name="Benoit I."/>
            <person name="Brakhage A.A."/>
            <person name="Braus G.H."/>
            <person name="Fischer R."/>
            <person name="Frisvad J.C."/>
            <person name="Goldman G.H."/>
            <person name="Houbraken J."/>
            <person name="Oakley B."/>
            <person name="Pocsi I."/>
            <person name="Scazzocchio C."/>
            <person name="Seiboth B."/>
            <person name="vanKuyk P.A."/>
            <person name="Wortman J."/>
            <person name="Dyer P.S."/>
            <person name="Grigoriev I.V."/>
        </authorList>
    </citation>
    <scope>NUCLEOTIDE SEQUENCE [LARGE SCALE GENOMIC DNA]</scope>
    <source>
        <strain evidence="3">CBS 134.48</strain>
    </source>
</reference>
<accession>A0A1L9NPI6</accession>
<keyword evidence="3" id="KW-1185">Reference proteome</keyword>